<accession>A0A2A6C7B1</accession>
<proteinExistence type="predicted"/>
<protein>
    <submittedName>
        <fullName evidence="1">Uncharacterized protein</fullName>
    </submittedName>
</protein>
<dbReference type="AlphaFoldDB" id="A0A2A6C7B1"/>
<dbReference type="Proteomes" id="UP000005239">
    <property type="component" value="Unassembled WGS sequence"/>
</dbReference>
<dbReference type="EnsemblMetazoa" id="PPA18263.1">
    <property type="protein sequence ID" value="PPA18263.1"/>
    <property type="gene ID" value="WBGene00107817"/>
</dbReference>
<evidence type="ECO:0000313" key="2">
    <source>
        <dbReference type="Proteomes" id="UP000005239"/>
    </source>
</evidence>
<evidence type="ECO:0000313" key="1">
    <source>
        <dbReference type="EnsemblMetazoa" id="PPA18263.1"/>
    </source>
</evidence>
<dbReference type="OrthoDB" id="5850281at2759"/>
<gene>
    <name evidence="1" type="primary">WBGene00107817</name>
</gene>
<accession>A0A8R1YEU2</accession>
<sequence>MVARQYMKRGGRRECTFFPAMSNTLLFVFLLVALLSIAVVNGDFTCTMGEWMCKDVTCRSCKVATCITGDCVCTLCS</sequence>
<name>A0A2A6C7B1_PRIPA</name>
<reference evidence="1" key="2">
    <citation type="submission" date="2022-06" db="UniProtKB">
        <authorList>
            <consortium name="EnsemblMetazoa"/>
        </authorList>
    </citation>
    <scope>IDENTIFICATION</scope>
    <source>
        <strain evidence="1">PS312</strain>
    </source>
</reference>
<keyword evidence="2" id="KW-1185">Reference proteome</keyword>
<organism evidence="1 2">
    <name type="scientific">Pristionchus pacificus</name>
    <name type="common">Parasitic nematode worm</name>
    <dbReference type="NCBI Taxonomy" id="54126"/>
    <lineage>
        <taxon>Eukaryota</taxon>
        <taxon>Metazoa</taxon>
        <taxon>Ecdysozoa</taxon>
        <taxon>Nematoda</taxon>
        <taxon>Chromadorea</taxon>
        <taxon>Rhabditida</taxon>
        <taxon>Rhabditina</taxon>
        <taxon>Diplogasteromorpha</taxon>
        <taxon>Diplogasteroidea</taxon>
        <taxon>Neodiplogasteridae</taxon>
        <taxon>Pristionchus</taxon>
    </lineage>
</organism>
<reference evidence="2" key="1">
    <citation type="journal article" date="2008" name="Nat. Genet.">
        <title>The Pristionchus pacificus genome provides a unique perspective on nematode lifestyle and parasitism.</title>
        <authorList>
            <person name="Dieterich C."/>
            <person name="Clifton S.W."/>
            <person name="Schuster L.N."/>
            <person name="Chinwalla A."/>
            <person name="Delehaunty K."/>
            <person name="Dinkelacker I."/>
            <person name="Fulton L."/>
            <person name="Fulton R."/>
            <person name="Godfrey J."/>
            <person name="Minx P."/>
            <person name="Mitreva M."/>
            <person name="Roeseler W."/>
            <person name="Tian H."/>
            <person name="Witte H."/>
            <person name="Yang S.P."/>
            <person name="Wilson R.K."/>
            <person name="Sommer R.J."/>
        </authorList>
    </citation>
    <scope>NUCLEOTIDE SEQUENCE [LARGE SCALE GENOMIC DNA]</scope>
    <source>
        <strain evidence="2">PS312</strain>
    </source>
</reference>